<name>A0A411ZR83_9FIRM</name>
<protein>
    <submittedName>
        <fullName evidence="1">Uncharacterized protein</fullName>
    </submittedName>
</protein>
<comment type="caution">
    <text evidence="1">The sequence shown here is derived from an EMBL/GenBank/DDBJ whole genome shotgun (WGS) entry which is preliminary data.</text>
</comment>
<dbReference type="AlphaFoldDB" id="A0A411ZR83"/>
<reference evidence="1 2" key="1">
    <citation type="submission" date="2018-08" db="EMBL/GenBank/DDBJ databases">
        <title>A genome reference for cultivated species of the human gut microbiota.</title>
        <authorList>
            <person name="Zou Y."/>
            <person name="Xue W."/>
            <person name="Luo G."/>
        </authorList>
    </citation>
    <scope>NUCLEOTIDE SEQUENCE [LARGE SCALE GENOMIC DNA]</scope>
    <source>
        <strain evidence="1 2">AF29-2BH</strain>
    </source>
</reference>
<dbReference type="EMBL" id="QRSS01000007">
    <property type="protein sequence ID" value="RGQ05275.1"/>
    <property type="molecule type" value="Genomic_DNA"/>
</dbReference>
<organism evidence="1 2">
    <name type="scientific">Blautia obeum</name>
    <dbReference type="NCBI Taxonomy" id="40520"/>
    <lineage>
        <taxon>Bacteria</taxon>
        <taxon>Bacillati</taxon>
        <taxon>Bacillota</taxon>
        <taxon>Clostridia</taxon>
        <taxon>Lachnospirales</taxon>
        <taxon>Lachnospiraceae</taxon>
        <taxon>Blautia</taxon>
    </lineage>
</organism>
<evidence type="ECO:0000313" key="2">
    <source>
        <dbReference type="Proteomes" id="UP000283585"/>
    </source>
</evidence>
<evidence type="ECO:0000313" key="1">
    <source>
        <dbReference type="EMBL" id="RGQ05275.1"/>
    </source>
</evidence>
<dbReference type="RefSeq" id="WP_118044632.1">
    <property type="nucleotide sequence ID" value="NZ_QRSS01000007.1"/>
</dbReference>
<accession>A0A411ZR83</accession>
<dbReference type="Proteomes" id="UP000283585">
    <property type="component" value="Unassembled WGS sequence"/>
</dbReference>
<sequence length="59" mass="6823">MSESAKSNIKEPEVNYVTIEIKKMKRDENGHIFEVVEEQQVPDFIADILMGNQLIDTEK</sequence>
<gene>
    <name evidence="1" type="ORF">DWZ12_08045</name>
</gene>
<proteinExistence type="predicted"/>